<protein>
    <submittedName>
        <fullName evidence="1">Uncharacterized protein</fullName>
    </submittedName>
</protein>
<comment type="caution">
    <text evidence="1">The sequence shown here is derived from an EMBL/GenBank/DDBJ whole genome shotgun (WGS) entry which is preliminary data.</text>
</comment>
<reference evidence="1 2" key="1">
    <citation type="journal article" date="2022" name="Genome Biol. Evol.">
        <title>The Spruce Budworm Genome: Reconstructing the Evolutionary History of Antifreeze Proteins.</title>
        <authorList>
            <person name="Beliveau C."/>
            <person name="Gagne P."/>
            <person name="Picq S."/>
            <person name="Vernygora O."/>
            <person name="Keeling C.I."/>
            <person name="Pinkney K."/>
            <person name="Doucet D."/>
            <person name="Wen F."/>
            <person name="Johnston J.S."/>
            <person name="Maaroufi H."/>
            <person name="Boyle B."/>
            <person name="Laroche J."/>
            <person name="Dewar K."/>
            <person name="Juretic N."/>
            <person name="Blackburn G."/>
            <person name="Nisole A."/>
            <person name="Brunet B."/>
            <person name="Brandao M."/>
            <person name="Lumley L."/>
            <person name="Duan J."/>
            <person name="Quan G."/>
            <person name="Lucarotti C.J."/>
            <person name="Roe A.D."/>
            <person name="Sperling F.A.H."/>
            <person name="Levesque R.C."/>
            <person name="Cusson M."/>
        </authorList>
    </citation>
    <scope>NUCLEOTIDE SEQUENCE [LARGE SCALE GENOMIC DNA]</scope>
    <source>
        <strain evidence="1">Glfc:IPQL:Cfum</strain>
    </source>
</reference>
<sequence length="359" mass="40417">MDKQQKITKYERKIEKLRKKIRKNAGRRSRSRTRSRSPLQTRAGPSAPRRIVTEYDKGPEDGTIHEDDAAREDDTGPEDNDDDDVPSDAAPDTEADTEGHIQPQPNPLLLALGLDEVTPNRWGPNILAELASKWSETLKNGIRKEEKELMLKAYLVPENCQLLSPPLLNGEVNAAINEACKNRDKTLANKQKELGLALTALGLAITELLKESPDNIKIMKLLSDTGRILTDLHHGENITRKVLIAPLLDKNFSKMTEEVTRDEFLFGTNLSDRIKDKITIEKSSQQIKRPQPIPTKPAPRQGNWNGPPRAYTQSKMMGRGGLRRPAPPSSQQKKPAQPSARRPQAHRPERSYQRARGRR</sequence>
<evidence type="ECO:0000313" key="2">
    <source>
        <dbReference type="Proteomes" id="UP001064048"/>
    </source>
</evidence>
<keyword evidence="2" id="KW-1185">Reference proteome</keyword>
<accession>A0ACC0JK96</accession>
<organism evidence="1 2">
    <name type="scientific">Choristoneura fumiferana</name>
    <name type="common">Spruce budworm moth</name>
    <name type="synonym">Archips fumiferana</name>
    <dbReference type="NCBI Taxonomy" id="7141"/>
    <lineage>
        <taxon>Eukaryota</taxon>
        <taxon>Metazoa</taxon>
        <taxon>Ecdysozoa</taxon>
        <taxon>Arthropoda</taxon>
        <taxon>Hexapoda</taxon>
        <taxon>Insecta</taxon>
        <taxon>Pterygota</taxon>
        <taxon>Neoptera</taxon>
        <taxon>Endopterygota</taxon>
        <taxon>Lepidoptera</taxon>
        <taxon>Glossata</taxon>
        <taxon>Ditrysia</taxon>
        <taxon>Tortricoidea</taxon>
        <taxon>Tortricidae</taxon>
        <taxon>Tortricinae</taxon>
        <taxon>Choristoneura</taxon>
    </lineage>
</organism>
<gene>
    <name evidence="1" type="ORF">MSG28_002963</name>
</gene>
<dbReference type="Proteomes" id="UP001064048">
    <property type="component" value="Chromosome 4"/>
</dbReference>
<name>A0ACC0JK96_CHOFU</name>
<proteinExistence type="predicted"/>
<evidence type="ECO:0000313" key="1">
    <source>
        <dbReference type="EMBL" id="KAI8424494.1"/>
    </source>
</evidence>
<dbReference type="EMBL" id="CM046104">
    <property type="protein sequence ID" value="KAI8424494.1"/>
    <property type="molecule type" value="Genomic_DNA"/>
</dbReference>